<comment type="caution">
    <text evidence="2">The sequence shown here is derived from an EMBL/GenBank/DDBJ whole genome shotgun (WGS) entry which is preliminary data.</text>
</comment>
<gene>
    <name evidence="2" type="ORF">PL9631_370022</name>
</gene>
<dbReference type="SUPFAM" id="SSF160574">
    <property type="entry name" value="BT0923-like"/>
    <property type="match status" value="1"/>
</dbReference>
<proteinExistence type="predicted"/>
<keyword evidence="1" id="KW-0732">Signal</keyword>
<dbReference type="AlphaFoldDB" id="A0A7Z9BMS4"/>
<dbReference type="EMBL" id="CZCS02000176">
    <property type="protein sequence ID" value="VXD17796.1"/>
    <property type="molecule type" value="Genomic_DNA"/>
</dbReference>
<reference evidence="2" key="1">
    <citation type="submission" date="2019-10" db="EMBL/GenBank/DDBJ databases">
        <authorList>
            <consortium name="Genoscope - CEA"/>
            <person name="William W."/>
        </authorList>
    </citation>
    <scope>NUCLEOTIDE SEQUENCE [LARGE SCALE GENOMIC DNA]</scope>
    <source>
        <strain evidence="2">BBR_PRJEB10994</strain>
    </source>
</reference>
<evidence type="ECO:0000313" key="2">
    <source>
        <dbReference type="EMBL" id="VXD17796.1"/>
    </source>
</evidence>
<name>A0A7Z9BMS4_9CYAN</name>
<accession>A0A7Z9BMS4</accession>
<dbReference type="RefSeq" id="WP_083617469.1">
    <property type="nucleotide sequence ID" value="NZ_LR735001.1"/>
</dbReference>
<feature type="chain" id="PRO_5031086042" description="Beta-lactamase-inhibitor-like PepSY-like domain-containing protein" evidence="1">
    <location>
        <begin position="30"/>
        <end position="164"/>
    </location>
</feature>
<evidence type="ECO:0000313" key="3">
    <source>
        <dbReference type="Proteomes" id="UP000182190"/>
    </source>
</evidence>
<organism evidence="2 3">
    <name type="scientific">Planktothrix paucivesiculata PCC 9631</name>
    <dbReference type="NCBI Taxonomy" id="671071"/>
    <lineage>
        <taxon>Bacteria</taxon>
        <taxon>Bacillati</taxon>
        <taxon>Cyanobacteriota</taxon>
        <taxon>Cyanophyceae</taxon>
        <taxon>Oscillatoriophycideae</taxon>
        <taxon>Oscillatoriales</taxon>
        <taxon>Microcoleaceae</taxon>
        <taxon>Planktothrix</taxon>
    </lineage>
</organism>
<protein>
    <recommendedName>
        <fullName evidence="4">Beta-lactamase-inhibitor-like PepSY-like domain-containing protein</fullName>
    </recommendedName>
</protein>
<evidence type="ECO:0008006" key="4">
    <source>
        <dbReference type="Google" id="ProtNLM"/>
    </source>
</evidence>
<keyword evidence="3" id="KW-1185">Reference proteome</keyword>
<evidence type="ECO:0000256" key="1">
    <source>
        <dbReference type="SAM" id="SignalP"/>
    </source>
</evidence>
<sequence length="164" mass="17828">MFKVFKGFCSTIILAGFLLLTTGTFSVSAQNVDIQIKDVPPQVLLSAKRALPNAKWTMANWDLGDNGLPVIEIEGTLNGKKVEVDVYTNGGIEEVERDISESEVPPAVMTALKKYVPTFQIASVNKSETSGVVDRYEFHGSDGMSVKIGEFGQRVLITSEDAGR</sequence>
<dbReference type="Proteomes" id="UP000182190">
    <property type="component" value="Unassembled WGS sequence"/>
</dbReference>
<feature type="signal peptide" evidence="1">
    <location>
        <begin position="1"/>
        <end position="29"/>
    </location>
</feature>